<evidence type="ECO:0000256" key="9">
    <source>
        <dbReference type="ARBA" id="ARBA00022989"/>
    </source>
</evidence>
<organism evidence="15 16">
    <name type="scientific">Kingella kingae</name>
    <dbReference type="NCBI Taxonomy" id="504"/>
    <lineage>
        <taxon>Bacteria</taxon>
        <taxon>Pseudomonadati</taxon>
        <taxon>Pseudomonadota</taxon>
        <taxon>Betaproteobacteria</taxon>
        <taxon>Neisseriales</taxon>
        <taxon>Neisseriaceae</taxon>
        <taxon>Kingella</taxon>
    </lineage>
</organism>
<sequence length="476" mass="54140">MPLLSIEFALFILLFLPIYWLASPSVKTQNWLLLAAGLGWLYSVGAWLLAPVVVLTTVVHGLASSLQSARYRKTKLWAGIAFAVGGLCFFKYYDFFRPAIQSHLGQNDIIDIVMPLGISYYVFQSIAYLLHSYRFPDAERFSWHELLLHLSFFPTITSGPIIRSHAFKSINGEHMGALEQIRSSSPRSMIRPSLAIGLILLGIAKKWWLAGSLTNDWVSPVFENPMQFDGLSVLAAIYGYTFQLFFDFSGYSDLVIGMAMLLGFKLPYNFAAPLRAHNLRNFWDKWHITLSTWIRDYIYIPLGGSRGGWVRTQINLLLAMVLSGIWHGYGWNFLLWGALHGVALVLLNLGDKIIGRNWLSHSKWTRWLAIIITFHFVCFTFVIFNTRTLGDAQMVFTALFANQQGWVINDWANIALLAGFGLMIALYPLLLRLFHITVRGLEKLPMWLWFIPISLILILVIVFAPTGIPNFIYANF</sequence>
<evidence type="ECO:0000256" key="1">
    <source>
        <dbReference type="ARBA" id="ARBA00004651"/>
    </source>
</evidence>
<dbReference type="EMBL" id="LS483426">
    <property type="protein sequence ID" value="SQH25444.1"/>
    <property type="molecule type" value="Genomic_DNA"/>
</dbReference>
<dbReference type="InterPro" id="IPR024194">
    <property type="entry name" value="Ac/AlaTfrase_AlgI/DltB"/>
</dbReference>
<feature type="transmembrane region" description="Helical" evidence="14">
    <location>
        <begin position="367"/>
        <end position="384"/>
    </location>
</feature>
<dbReference type="InterPro" id="IPR028362">
    <property type="entry name" value="AlgI"/>
</dbReference>
<keyword evidence="6 13" id="KW-0808">Transferase</keyword>
<gene>
    <name evidence="15" type="primary">dltB</name>
    <name evidence="15" type="ORF">NCTC10529_01643</name>
</gene>
<protein>
    <recommendedName>
        <fullName evidence="4">Probable alginate O-acetylase AlgI</fullName>
    </recommendedName>
    <alternativeName>
        <fullName evidence="12">Alginate biosynthesis protein AlgI</fullName>
    </alternativeName>
</protein>
<name>A0AAX2J603_KINKI</name>
<keyword evidence="11 13" id="KW-0012">Acyltransferase</keyword>
<dbReference type="PANTHER" id="PTHR13285">
    <property type="entry name" value="ACYLTRANSFERASE"/>
    <property type="match status" value="1"/>
</dbReference>
<evidence type="ECO:0000313" key="16">
    <source>
        <dbReference type="Proteomes" id="UP000248598"/>
    </source>
</evidence>
<evidence type="ECO:0000256" key="3">
    <source>
        <dbReference type="ARBA" id="ARBA00010323"/>
    </source>
</evidence>
<evidence type="ECO:0000256" key="6">
    <source>
        <dbReference type="ARBA" id="ARBA00022679"/>
    </source>
</evidence>
<evidence type="ECO:0000256" key="4">
    <source>
        <dbReference type="ARBA" id="ARBA00016084"/>
    </source>
</evidence>
<feature type="transmembrane region" description="Helical" evidence="14">
    <location>
        <begin position="112"/>
        <end position="130"/>
    </location>
</feature>
<proteinExistence type="inferred from homology"/>
<dbReference type="PIRSF" id="PIRSF500217">
    <property type="entry name" value="AlgI"/>
    <property type="match status" value="1"/>
</dbReference>
<dbReference type="PIRSF" id="PIRSF016636">
    <property type="entry name" value="AlgI_DltB"/>
    <property type="match status" value="1"/>
</dbReference>
<comment type="similarity">
    <text evidence="3 13">Belongs to the membrane-bound acyltransferase family.</text>
</comment>
<dbReference type="InterPro" id="IPR004299">
    <property type="entry name" value="MBOAT_fam"/>
</dbReference>
<evidence type="ECO:0000256" key="13">
    <source>
        <dbReference type="PIRNR" id="PIRNR016636"/>
    </source>
</evidence>
<dbReference type="InterPro" id="IPR051085">
    <property type="entry name" value="MB_O-acyltransferase"/>
</dbReference>
<evidence type="ECO:0000313" key="15">
    <source>
        <dbReference type="EMBL" id="SQH25444.1"/>
    </source>
</evidence>
<dbReference type="GO" id="GO:0005886">
    <property type="term" value="C:plasma membrane"/>
    <property type="evidence" value="ECO:0007669"/>
    <property type="project" value="UniProtKB-SubCell"/>
</dbReference>
<comment type="subcellular location">
    <subcellularLocation>
        <location evidence="1">Cell membrane</location>
        <topology evidence="1">Multi-pass membrane protein</topology>
    </subcellularLocation>
</comment>
<dbReference type="Pfam" id="PF03062">
    <property type="entry name" value="MBOAT"/>
    <property type="match status" value="1"/>
</dbReference>
<dbReference type="RefSeq" id="WP_003786564.1">
    <property type="nucleotide sequence ID" value="NZ_CP045141.1"/>
</dbReference>
<dbReference type="AlphaFoldDB" id="A0AAX2J603"/>
<evidence type="ECO:0000256" key="11">
    <source>
        <dbReference type="ARBA" id="ARBA00023315"/>
    </source>
</evidence>
<keyword evidence="5 13" id="KW-1003">Cell membrane</keyword>
<keyword evidence="9 14" id="KW-1133">Transmembrane helix</keyword>
<dbReference type="GeneID" id="93262922"/>
<evidence type="ECO:0000256" key="12">
    <source>
        <dbReference type="ARBA" id="ARBA00031030"/>
    </source>
</evidence>
<evidence type="ECO:0000256" key="14">
    <source>
        <dbReference type="SAM" id="Phobius"/>
    </source>
</evidence>
<evidence type="ECO:0000256" key="10">
    <source>
        <dbReference type="ARBA" id="ARBA00023136"/>
    </source>
</evidence>
<dbReference type="Proteomes" id="UP000248598">
    <property type="component" value="Chromosome 1"/>
</dbReference>
<feature type="transmembrane region" description="Helical" evidence="14">
    <location>
        <begin position="411"/>
        <end position="434"/>
    </location>
</feature>
<evidence type="ECO:0000256" key="7">
    <source>
        <dbReference type="ARBA" id="ARBA00022692"/>
    </source>
</evidence>
<reference evidence="15 16" key="1">
    <citation type="submission" date="2018-06" db="EMBL/GenBank/DDBJ databases">
        <authorList>
            <consortium name="Pathogen Informatics"/>
            <person name="Doyle S."/>
        </authorList>
    </citation>
    <scope>NUCLEOTIDE SEQUENCE [LARGE SCALE GENOMIC DNA]</scope>
    <source>
        <strain evidence="15 16">NCTC10529</strain>
    </source>
</reference>
<feature type="transmembrane region" description="Helical" evidence="14">
    <location>
        <begin position="253"/>
        <end position="271"/>
    </location>
</feature>
<keyword evidence="8" id="KW-0016">Alginate biosynthesis</keyword>
<feature type="transmembrane region" description="Helical" evidence="14">
    <location>
        <begin position="40"/>
        <end position="63"/>
    </location>
</feature>
<dbReference type="GO" id="GO:0016746">
    <property type="term" value="F:acyltransferase activity"/>
    <property type="evidence" value="ECO:0007669"/>
    <property type="project" value="UniProtKB-KW"/>
</dbReference>
<accession>A0AAX2J603</accession>
<evidence type="ECO:0000256" key="8">
    <source>
        <dbReference type="ARBA" id="ARBA00022841"/>
    </source>
</evidence>
<feature type="transmembrane region" description="Helical" evidence="14">
    <location>
        <begin position="329"/>
        <end position="347"/>
    </location>
</feature>
<comment type="pathway">
    <text evidence="2">Glycan biosynthesis; alginate biosynthesis.</text>
</comment>
<keyword evidence="7 14" id="KW-0812">Transmembrane</keyword>
<dbReference type="GO" id="GO:0042121">
    <property type="term" value="P:alginic acid biosynthetic process"/>
    <property type="evidence" value="ECO:0007669"/>
    <property type="project" value="UniProtKB-KW"/>
</dbReference>
<evidence type="ECO:0000256" key="5">
    <source>
        <dbReference type="ARBA" id="ARBA00022475"/>
    </source>
</evidence>
<evidence type="ECO:0000256" key="2">
    <source>
        <dbReference type="ARBA" id="ARBA00005182"/>
    </source>
</evidence>
<feature type="transmembrane region" description="Helical" evidence="14">
    <location>
        <begin position="446"/>
        <end position="468"/>
    </location>
</feature>
<dbReference type="PANTHER" id="PTHR13285:SF23">
    <property type="entry name" value="TEICHOIC ACID D-ALANYLTRANSFERASE"/>
    <property type="match status" value="1"/>
</dbReference>
<feature type="transmembrane region" description="Helical" evidence="14">
    <location>
        <begin position="75"/>
        <end position="92"/>
    </location>
</feature>
<keyword evidence="10 13" id="KW-0472">Membrane</keyword>